<proteinExistence type="predicted"/>
<feature type="compositionally biased region" description="Basic and acidic residues" evidence="1">
    <location>
        <begin position="32"/>
        <end position="43"/>
    </location>
</feature>
<gene>
    <name evidence="2" type="ORF">XELAEV_18005028mg</name>
</gene>
<feature type="compositionally biased region" description="Basic and acidic residues" evidence="1">
    <location>
        <begin position="1"/>
        <end position="23"/>
    </location>
</feature>
<dbReference type="AlphaFoldDB" id="A0A974I2Z4"/>
<name>A0A974I2Z4_XENLA</name>
<dbReference type="Proteomes" id="UP000694892">
    <property type="component" value="Chromosome 1L"/>
</dbReference>
<accession>A0A974I2Z4</accession>
<organism evidence="2 3">
    <name type="scientific">Xenopus laevis</name>
    <name type="common">African clawed frog</name>
    <dbReference type="NCBI Taxonomy" id="8355"/>
    <lineage>
        <taxon>Eukaryota</taxon>
        <taxon>Metazoa</taxon>
        <taxon>Chordata</taxon>
        <taxon>Craniata</taxon>
        <taxon>Vertebrata</taxon>
        <taxon>Euteleostomi</taxon>
        <taxon>Amphibia</taxon>
        <taxon>Batrachia</taxon>
        <taxon>Anura</taxon>
        <taxon>Pipoidea</taxon>
        <taxon>Pipidae</taxon>
        <taxon>Xenopodinae</taxon>
        <taxon>Xenopus</taxon>
        <taxon>Xenopus</taxon>
    </lineage>
</organism>
<feature type="compositionally biased region" description="Acidic residues" evidence="1">
    <location>
        <begin position="44"/>
        <end position="59"/>
    </location>
</feature>
<feature type="compositionally biased region" description="Basic residues" evidence="1">
    <location>
        <begin position="82"/>
        <end position="95"/>
    </location>
</feature>
<sequence>MPEENCNEKEDIPKKETENEGKEVPVSIIKTDPPHEVSAKPEKETEESTGAELVEENDEPESRVEQKKEEGAQKANETQQKQGKKKKKRNRKDRK</sequence>
<evidence type="ECO:0000313" key="3">
    <source>
        <dbReference type="Proteomes" id="UP000694892"/>
    </source>
</evidence>
<dbReference type="EMBL" id="CM004466">
    <property type="protein sequence ID" value="OCT99241.1"/>
    <property type="molecule type" value="Genomic_DNA"/>
</dbReference>
<reference evidence="3" key="1">
    <citation type="journal article" date="2016" name="Nature">
        <title>Genome evolution in the allotetraploid frog Xenopus laevis.</title>
        <authorList>
            <person name="Session A.M."/>
            <person name="Uno Y."/>
            <person name="Kwon T."/>
            <person name="Chapman J.A."/>
            <person name="Toyoda A."/>
            <person name="Takahashi S."/>
            <person name="Fukui A."/>
            <person name="Hikosaka A."/>
            <person name="Suzuki A."/>
            <person name="Kondo M."/>
            <person name="van Heeringen S.J."/>
            <person name="Quigley I."/>
            <person name="Heinz S."/>
            <person name="Ogino H."/>
            <person name="Ochi H."/>
            <person name="Hellsten U."/>
            <person name="Lyons J.B."/>
            <person name="Simakov O."/>
            <person name="Putnam N."/>
            <person name="Stites J."/>
            <person name="Kuroki Y."/>
            <person name="Tanaka T."/>
            <person name="Michiue T."/>
            <person name="Watanabe M."/>
            <person name="Bogdanovic O."/>
            <person name="Lister R."/>
            <person name="Georgiou G."/>
            <person name="Paranjpe S.S."/>
            <person name="van Kruijsbergen I."/>
            <person name="Shu S."/>
            <person name="Carlson J."/>
            <person name="Kinoshita T."/>
            <person name="Ohta Y."/>
            <person name="Mawaribuchi S."/>
            <person name="Jenkins J."/>
            <person name="Grimwood J."/>
            <person name="Schmutz J."/>
            <person name="Mitros T."/>
            <person name="Mozaffari S.V."/>
            <person name="Suzuki Y."/>
            <person name="Haramoto Y."/>
            <person name="Yamamoto T.S."/>
            <person name="Takagi C."/>
            <person name="Heald R."/>
            <person name="Miller K."/>
            <person name="Haudenschild C."/>
            <person name="Kitzman J."/>
            <person name="Nakayama T."/>
            <person name="Izutsu Y."/>
            <person name="Robert J."/>
            <person name="Fortriede J."/>
            <person name="Burns K."/>
            <person name="Lotay V."/>
            <person name="Karimi K."/>
            <person name="Yasuoka Y."/>
            <person name="Dichmann D.S."/>
            <person name="Flajnik M.F."/>
            <person name="Houston D.W."/>
            <person name="Shendure J."/>
            <person name="DuPasquier L."/>
            <person name="Vize P.D."/>
            <person name="Zorn A.M."/>
            <person name="Ito M."/>
            <person name="Marcotte E.M."/>
            <person name="Wallingford J.B."/>
            <person name="Ito Y."/>
            <person name="Asashima M."/>
            <person name="Ueno N."/>
            <person name="Matsuda Y."/>
            <person name="Veenstra G.J."/>
            <person name="Fujiyama A."/>
            <person name="Harland R.M."/>
            <person name="Taira M."/>
            <person name="Rokhsar D.S."/>
        </authorList>
    </citation>
    <scope>NUCLEOTIDE SEQUENCE [LARGE SCALE GENOMIC DNA]</scope>
    <source>
        <strain evidence="3">J</strain>
    </source>
</reference>
<evidence type="ECO:0000256" key="1">
    <source>
        <dbReference type="SAM" id="MobiDB-lite"/>
    </source>
</evidence>
<feature type="region of interest" description="Disordered" evidence="1">
    <location>
        <begin position="1"/>
        <end position="95"/>
    </location>
</feature>
<protein>
    <submittedName>
        <fullName evidence="2">Uncharacterized protein</fullName>
    </submittedName>
</protein>
<evidence type="ECO:0000313" key="2">
    <source>
        <dbReference type="EMBL" id="OCT99241.1"/>
    </source>
</evidence>
<feature type="compositionally biased region" description="Basic and acidic residues" evidence="1">
    <location>
        <begin position="60"/>
        <end position="72"/>
    </location>
</feature>